<dbReference type="WBParaSite" id="TMUE_3000011843.1">
    <property type="protein sequence ID" value="TMUE_3000011843.1"/>
    <property type="gene ID" value="WBGene00287632"/>
</dbReference>
<name>A0A5S6QXI9_TRIMR</name>
<dbReference type="Proteomes" id="UP000046395">
    <property type="component" value="Unassembled WGS sequence"/>
</dbReference>
<keyword evidence="3" id="KW-1185">Reference proteome</keyword>
<feature type="region of interest" description="Disordered" evidence="2">
    <location>
        <begin position="408"/>
        <end position="430"/>
    </location>
</feature>
<protein>
    <submittedName>
        <fullName evidence="4">Uncharacterized protein</fullName>
    </submittedName>
</protein>
<dbReference type="AlphaFoldDB" id="A0A5S6QXI9"/>
<reference evidence="4" key="1">
    <citation type="submission" date="2019-12" db="UniProtKB">
        <authorList>
            <consortium name="WormBaseParasite"/>
        </authorList>
    </citation>
    <scope>IDENTIFICATION</scope>
</reference>
<evidence type="ECO:0000256" key="1">
    <source>
        <dbReference type="SAM" id="Coils"/>
    </source>
</evidence>
<sequence>MNNAPSHLHIKVSTPDPVCKKPTRFTVGQPASERNFARVLTMSEEANSDDDFEVLSDGEAASFAVDSKDELVGNGHSPFLNSVLSLKSTACDASVSDCSSESASTVGTMETSSAFSTINPKTSESADNVESSSSLCSFNSDAPLESAAQMQISAAESRLKAVESMVQELKAENLYLKRENQYCCDNIASFTKVVSSLQSEVQELLRENAKLREACSSHRREVECGEGLFGQLKRDVSNVQSRSAALQLQVNEDKEHFVGLKERQWTEVDLLKDDKSSSPFSNSSKQCQTHLLYQCEGCALQCTNEELWSPKVLRTVYRIFTQKIHKLHVAINTLHLAIRGHSMVNQKLSHILAQMAKMLILTLSYFANGGEDGLEFIITIVPKVIKCITQHHAGPEEINKMEVAARRHGSMKRQQMKRNEDSIDKEQPSWSYSEQTKAVHTDILDSQESHVANEWDEMVPQICFLGESRQNMETEPCDRCELEESLTMREMVTQEQLCATMASALSMDNSNYSERGMIVEVKWQSNTRSSSLVGTLHFYPAEVARQHVYKRAHAIQFLH</sequence>
<feature type="coiled-coil region" evidence="1">
    <location>
        <begin position="152"/>
        <end position="221"/>
    </location>
</feature>
<evidence type="ECO:0000256" key="2">
    <source>
        <dbReference type="SAM" id="MobiDB-lite"/>
    </source>
</evidence>
<keyword evidence="1" id="KW-0175">Coiled coil</keyword>
<organism evidence="3 4">
    <name type="scientific">Trichuris muris</name>
    <name type="common">Mouse whipworm</name>
    <dbReference type="NCBI Taxonomy" id="70415"/>
    <lineage>
        <taxon>Eukaryota</taxon>
        <taxon>Metazoa</taxon>
        <taxon>Ecdysozoa</taxon>
        <taxon>Nematoda</taxon>
        <taxon>Enoplea</taxon>
        <taxon>Dorylaimia</taxon>
        <taxon>Trichinellida</taxon>
        <taxon>Trichuridae</taxon>
        <taxon>Trichuris</taxon>
    </lineage>
</organism>
<feature type="compositionally biased region" description="Basic and acidic residues" evidence="2">
    <location>
        <begin position="417"/>
        <end position="427"/>
    </location>
</feature>
<accession>A0A5S6QXI9</accession>
<evidence type="ECO:0000313" key="4">
    <source>
        <dbReference type="WBParaSite" id="TMUE_3000011843.1"/>
    </source>
</evidence>
<evidence type="ECO:0000313" key="3">
    <source>
        <dbReference type="Proteomes" id="UP000046395"/>
    </source>
</evidence>
<proteinExistence type="predicted"/>